<proteinExistence type="inferred from homology"/>
<evidence type="ECO:0000256" key="2">
    <source>
        <dbReference type="ARBA" id="ARBA00007878"/>
    </source>
</evidence>
<dbReference type="InterPro" id="IPR051956">
    <property type="entry name" value="eIF2B_epsilon"/>
</dbReference>
<gene>
    <name evidence="9" type="ORF">V5N11_031467</name>
</gene>
<keyword evidence="10" id="KW-1185">Reference proteome</keyword>
<dbReference type="PROSITE" id="PS51363">
    <property type="entry name" value="W2"/>
    <property type="match status" value="1"/>
</dbReference>
<dbReference type="EMBL" id="JBANAX010000748">
    <property type="protein sequence ID" value="KAL1194646.1"/>
    <property type="molecule type" value="Genomic_DNA"/>
</dbReference>
<comment type="caution">
    <text evidence="9">The sequence shown here is derived from an EMBL/GenBank/DDBJ whole genome shotgun (WGS) entry which is preliminary data.</text>
</comment>
<feature type="domain" description="W2" evidence="8">
    <location>
        <begin position="26"/>
        <end position="200"/>
    </location>
</feature>
<feature type="region of interest" description="Disordered" evidence="7">
    <location>
        <begin position="1"/>
        <end position="30"/>
    </location>
</feature>
<protein>
    <recommendedName>
        <fullName evidence="4">Translation initiation factor eIF2B subunit epsilon</fullName>
    </recommendedName>
    <alternativeName>
        <fullName evidence="5">eIF2B GDP-GTP exchange factor subunit epsilon</fullName>
    </alternativeName>
</protein>
<feature type="compositionally biased region" description="Acidic residues" evidence="7">
    <location>
        <begin position="1"/>
        <end position="10"/>
    </location>
</feature>
<evidence type="ECO:0000256" key="4">
    <source>
        <dbReference type="ARBA" id="ARBA00044144"/>
    </source>
</evidence>
<dbReference type="Gene3D" id="1.25.40.180">
    <property type="match status" value="1"/>
</dbReference>
<dbReference type="AlphaFoldDB" id="A0ABD0ZKT4"/>
<dbReference type="CDD" id="cd11558">
    <property type="entry name" value="W2_eIF2B_epsilon"/>
    <property type="match status" value="1"/>
</dbReference>
<reference evidence="9 10" key="1">
    <citation type="submission" date="2024-04" db="EMBL/GenBank/DDBJ databases">
        <title>Genome assembly C_amara_ONT_v2.</title>
        <authorList>
            <person name="Yant L."/>
            <person name="Moore C."/>
            <person name="Slenker M."/>
        </authorList>
    </citation>
    <scope>NUCLEOTIDE SEQUENCE [LARGE SCALE GENOMIC DNA]</scope>
    <source>
        <tissue evidence="9">Leaf</tissue>
    </source>
</reference>
<evidence type="ECO:0000256" key="6">
    <source>
        <dbReference type="ARBA" id="ARBA00046432"/>
    </source>
</evidence>
<dbReference type="Proteomes" id="UP001558713">
    <property type="component" value="Unassembled WGS sequence"/>
</dbReference>
<dbReference type="PANTHER" id="PTHR45887:SF1">
    <property type="entry name" value="TRANSLATION INITIATION FACTOR EIF-2B SUBUNIT EPSILON"/>
    <property type="match status" value="1"/>
</dbReference>
<keyword evidence="3" id="KW-0963">Cytoplasm</keyword>
<organism evidence="9 10">
    <name type="scientific">Cardamine amara subsp. amara</name>
    <dbReference type="NCBI Taxonomy" id="228776"/>
    <lineage>
        <taxon>Eukaryota</taxon>
        <taxon>Viridiplantae</taxon>
        <taxon>Streptophyta</taxon>
        <taxon>Embryophyta</taxon>
        <taxon>Tracheophyta</taxon>
        <taxon>Spermatophyta</taxon>
        <taxon>Magnoliopsida</taxon>
        <taxon>eudicotyledons</taxon>
        <taxon>Gunneridae</taxon>
        <taxon>Pentapetalae</taxon>
        <taxon>rosids</taxon>
        <taxon>malvids</taxon>
        <taxon>Brassicales</taxon>
        <taxon>Brassicaceae</taxon>
        <taxon>Cardamineae</taxon>
        <taxon>Cardamine</taxon>
    </lineage>
</organism>
<evidence type="ECO:0000256" key="3">
    <source>
        <dbReference type="ARBA" id="ARBA00022490"/>
    </source>
</evidence>
<evidence type="ECO:0000313" key="9">
    <source>
        <dbReference type="EMBL" id="KAL1194646.1"/>
    </source>
</evidence>
<dbReference type="InterPro" id="IPR003307">
    <property type="entry name" value="W2_domain"/>
</dbReference>
<comment type="similarity">
    <text evidence="2">Belongs to the eIF-2B gamma/epsilon subunits family.</text>
</comment>
<evidence type="ECO:0000256" key="7">
    <source>
        <dbReference type="SAM" id="MobiDB-lite"/>
    </source>
</evidence>
<dbReference type="SUPFAM" id="SSF48371">
    <property type="entry name" value="ARM repeat"/>
    <property type="match status" value="1"/>
</dbReference>
<dbReference type="FunFam" id="1.25.40.180:FF:000022">
    <property type="entry name" value="Translation initiation factor eIF-2B epsilon subunit"/>
    <property type="match status" value="1"/>
</dbReference>
<sequence>MFDDDIEDESNFPPSADSINTDADDANDPNDDYGYFEREVEVTFLRAIKKNKVEVATFELKSLRLAYNMDSADCAGAVFHSMMRLAVDTPHNSASELYRNAASIITKWKGVLGFYVKHIDEQIEVIMKFEEMCQEDYAELVPLFAQILHFLYDKDVVQEDAILRWGEEKAGADESDKVYLIQSEAFIQWRKEASEEEDEEEDS</sequence>
<comment type="subcellular location">
    <subcellularLocation>
        <location evidence="1">Cytoplasm</location>
        <location evidence="1">Cytosol</location>
    </subcellularLocation>
</comment>
<comment type="subunit">
    <text evidence="6">Component of the translation initiation factor 2B (eIF2B) complex which is a heterodecamer of two sets of five different subunits: alpha, beta, gamma, delta and epsilon. Subunits alpha, beta and delta comprise a regulatory subcomplex and subunits epsilon and gamma comprise a catalytic subcomplex. Within the complex, the hexameric regulatory complex resides at the center, with the two heterodimeric catalytic subcomplexes bound on opposite sides.</text>
</comment>
<dbReference type="InterPro" id="IPR016024">
    <property type="entry name" value="ARM-type_fold"/>
</dbReference>
<dbReference type="GO" id="GO:0005829">
    <property type="term" value="C:cytosol"/>
    <property type="evidence" value="ECO:0007669"/>
    <property type="project" value="UniProtKB-SubCell"/>
</dbReference>
<evidence type="ECO:0000256" key="5">
    <source>
        <dbReference type="ARBA" id="ARBA00044345"/>
    </source>
</evidence>
<dbReference type="SMART" id="SM00515">
    <property type="entry name" value="eIF5C"/>
    <property type="match status" value="1"/>
</dbReference>
<dbReference type="Pfam" id="PF02020">
    <property type="entry name" value="W2"/>
    <property type="match status" value="1"/>
</dbReference>
<evidence type="ECO:0000259" key="8">
    <source>
        <dbReference type="PROSITE" id="PS51363"/>
    </source>
</evidence>
<dbReference type="PANTHER" id="PTHR45887">
    <property type="entry name" value="TRANSLATION INITIATION FACTOR EIF-2B SUBUNIT EPSILON"/>
    <property type="match status" value="1"/>
</dbReference>
<evidence type="ECO:0000313" key="10">
    <source>
        <dbReference type="Proteomes" id="UP001558713"/>
    </source>
</evidence>
<accession>A0ABD0ZKT4</accession>
<evidence type="ECO:0000256" key="1">
    <source>
        <dbReference type="ARBA" id="ARBA00004514"/>
    </source>
</evidence>
<name>A0ABD0ZKT4_CARAN</name>
<dbReference type="InterPro" id="IPR044123">
    <property type="entry name" value="W2_eIF2B_epsilon"/>
</dbReference>